<protein>
    <submittedName>
        <fullName evidence="1">Uncharacterized protein</fullName>
    </submittedName>
</protein>
<keyword evidence="2" id="KW-1185">Reference proteome</keyword>
<dbReference type="Proteomes" id="UP001283341">
    <property type="component" value="Unassembled WGS sequence"/>
</dbReference>
<reference evidence="1" key="1">
    <citation type="journal article" date="2023" name="Mol. Phylogenet. Evol.">
        <title>Genome-scale phylogeny and comparative genomics of the fungal order Sordariales.</title>
        <authorList>
            <person name="Hensen N."/>
            <person name="Bonometti L."/>
            <person name="Westerberg I."/>
            <person name="Brannstrom I.O."/>
            <person name="Guillou S."/>
            <person name="Cros-Aarteil S."/>
            <person name="Calhoun S."/>
            <person name="Haridas S."/>
            <person name="Kuo A."/>
            <person name="Mondo S."/>
            <person name="Pangilinan J."/>
            <person name="Riley R."/>
            <person name="LaButti K."/>
            <person name="Andreopoulos B."/>
            <person name="Lipzen A."/>
            <person name="Chen C."/>
            <person name="Yan M."/>
            <person name="Daum C."/>
            <person name="Ng V."/>
            <person name="Clum A."/>
            <person name="Steindorff A."/>
            <person name="Ohm R.A."/>
            <person name="Martin F."/>
            <person name="Silar P."/>
            <person name="Natvig D.O."/>
            <person name="Lalanne C."/>
            <person name="Gautier V."/>
            <person name="Ament-Velasquez S.L."/>
            <person name="Kruys A."/>
            <person name="Hutchinson M.I."/>
            <person name="Powell A.J."/>
            <person name="Barry K."/>
            <person name="Miller A.N."/>
            <person name="Grigoriev I.V."/>
            <person name="Debuchy R."/>
            <person name="Gladieux P."/>
            <person name="Hiltunen Thoren M."/>
            <person name="Johannesson H."/>
        </authorList>
    </citation>
    <scope>NUCLEOTIDE SEQUENCE</scope>
    <source>
        <strain evidence="1">CBS 118394</strain>
    </source>
</reference>
<dbReference type="EMBL" id="JAUEDM010000006">
    <property type="protein sequence ID" value="KAK3315447.1"/>
    <property type="molecule type" value="Genomic_DNA"/>
</dbReference>
<organism evidence="1 2">
    <name type="scientific">Apodospora peruviana</name>
    <dbReference type="NCBI Taxonomy" id="516989"/>
    <lineage>
        <taxon>Eukaryota</taxon>
        <taxon>Fungi</taxon>
        <taxon>Dikarya</taxon>
        <taxon>Ascomycota</taxon>
        <taxon>Pezizomycotina</taxon>
        <taxon>Sordariomycetes</taxon>
        <taxon>Sordariomycetidae</taxon>
        <taxon>Sordariales</taxon>
        <taxon>Lasiosphaeriaceae</taxon>
        <taxon>Apodospora</taxon>
    </lineage>
</organism>
<evidence type="ECO:0000313" key="2">
    <source>
        <dbReference type="Proteomes" id="UP001283341"/>
    </source>
</evidence>
<reference evidence="1" key="2">
    <citation type="submission" date="2023-06" db="EMBL/GenBank/DDBJ databases">
        <authorList>
            <consortium name="Lawrence Berkeley National Laboratory"/>
            <person name="Haridas S."/>
            <person name="Hensen N."/>
            <person name="Bonometti L."/>
            <person name="Westerberg I."/>
            <person name="Brannstrom I.O."/>
            <person name="Guillou S."/>
            <person name="Cros-Aarteil S."/>
            <person name="Calhoun S."/>
            <person name="Kuo A."/>
            <person name="Mondo S."/>
            <person name="Pangilinan J."/>
            <person name="Riley R."/>
            <person name="Labutti K."/>
            <person name="Andreopoulos B."/>
            <person name="Lipzen A."/>
            <person name="Chen C."/>
            <person name="Yanf M."/>
            <person name="Daum C."/>
            <person name="Ng V."/>
            <person name="Clum A."/>
            <person name="Steindorff A."/>
            <person name="Ohm R."/>
            <person name="Martin F."/>
            <person name="Silar P."/>
            <person name="Natvig D."/>
            <person name="Lalanne C."/>
            <person name="Gautier V."/>
            <person name="Ament-Velasquez S.L."/>
            <person name="Kruys A."/>
            <person name="Hutchinson M.I."/>
            <person name="Powell A.J."/>
            <person name="Barry K."/>
            <person name="Miller A.N."/>
            <person name="Grigoriev I.V."/>
            <person name="Debuchy R."/>
            <person name="Gladieux P."/>
            <person name="Thoren M.H."/>
            <person name="Johannesson H."/>
        </authorList>
    </citation>
    <scope>NUCLEOTIDE SEQUENCE</scope>
    <source>
        <strain evidence="1">CBS 118394</strain>
    </source>
</reference>
<dbReference type="AlphaFoldDB" id="A0AAE0HZN5"/>
<comment type="caution">
    <text evidence="1">The sequence shown here is derived from an EMBL/GenBank/DDBJ whole genome shotgun (WGS) entry which is preliminary data.</text>
</comment>
<evidence type="ECO:0000313" key="1">
    <source>
        <dbReference type="EMBL" id="KAK3315447.1"/>
    </source>
</evidence>
<proteinExistence type="predicted"/>
<gene>
    <name evidence="1" type="ORF">B0H66DRAFT_565376</name>
</gene>
<accession>A0AAE0HZN5</accession>
<name>A0AAE0HZN5_9PEZI</name>
<sequence>MSITTPLITFTSYSSRQKPGLPVACSRPCEFAECHFSSLRSSTFTYRKNHCDQVIVIMVMSGNVRAAKRHFEHLVRDGPPGQPRLQWGFVIYRTAYGPGSDELWQSLLGQIQSAVQTSILALAQPSIFRPDEQVDPEHVAVCHQLASLFHLDTREDERTLGGASMDSVREIAKREVEAIEAAAAGGMGDDEHQLTRREANLHRNHVFLYVDDQVLQQQAIRQHDKTTGLIKVVEVDHDASRHGPHPRIGPQRDFGAMIACLDSLNKLWEDIEGEELSRFAPPMKDGDAAVMWDGGPGATSQTLGDTVSVRIRDGGILEFI</sequence>